<evidence type="ECO:0000259" key="1">
    <source>
        <dbReference type="Pfam" id="PF01850"/>
    </source>
</evidence>
<dbReference type="AlphaFoldDB" id="A0A9E2BNK9"/>
<name>A0A9E2BNK9_PSYF1</name>
<evidence type="ECO:0000313" key="3">
    <source>
        <dbReference type="Proteomes" id="UP000811545"/>
    </source>
</evidence>
<dbReference type="Gene3D" id="3.40.50.1010">
    <property type="entry name" value="5'-nuclease"/>
    <property type="match status" value="1"/>
</dbReference>
<feature type="domain" description="PIN" evidence="1">
    <location>
        <begin position="4"/>
        <end position="92"/>
    </location>
</feature>
<dbReference type="Pfam" id="PF01850">
    <property type="entry name" value="PIN"/>
    <property type="match status" value="1"/>
</dbReference>
<evidence type="ECO:0000313" key="2">
    <source>
        <dbReference type="EMBL" id="MBT9146274.1"/>
    </source>
</evidence>
<dbReference type="InterPro" id="IPR002716">
    <property type="entry name" value="PIN_dom"/>
</dbReference>
<proteinExistence type="predicted"/>
<dbReference type="SUPFAM" id="SSF88723">
    <property type="entry name" value="PIN domain-like"/>
    <property type="match status" value="1"/>
</dbReference>
<sequence length="99" mass="11520">MNLFFDTSALVKFFHEEPGTEIVTDLINNPSNNIFVSDLTRLEFISVLCCRYRNKEIDDQELNEAISGFDENYSYFHVEPLGQMVLQEAEELLMKYGKT</sequence>
<dbReference type="EMBL" id="QLTW01000421">
    <property type="protein sequence ID" value="MBT9146274.1"/>
    <property type="molecule type" value="Genomic_DNA"/>
</dbReference>
<protein>
    <recommendedName>
        <fullName evidence="1">PIN domain-containing protein</fullName>
    </recommendedName>
</protein>
<comment type="caution">
    <text evidence="2">The sequence shown here is derived from an EMBL/GenBank/DDBJ whole genome shotgun (WGS) entry which is preliminary data.</text>
</comment>
<gene>
    <name evidence="2" type="ORF">DDT42_02156</name>
</gene>
<organism evidence="2 3">
    <name type="scientific">Psychracetigena formicireducens</name>
    <dbReference type="NCBI Taxonomy" id="2986056"/>
    <lineage>
        <taxon>Bacteria</taxon>
        <taxon>Bacillati</taxon>
        <taxon>Candidatus Lithacetigenota</taxon>
        <taxon>Candidatus Psychracetigena</taxon>
    </lineage>
</organism>
<dbReference type="InterPro" id="IPR029060">
    <property type="entry name" value="PIN-like_dom_sf"/>
</dbReference>
<dbReference type="CDD" id="cd09874">
    <property type="entry name" value="PIN_MT3492-like"/>
    <property type="match status" value="1"/>
</dbReference>
<dbReference type="Proteomes" id="UP000811545">
    <property type="component" value="Unassembled WGS sequence"/>
</dbReference>
<accession>A0A9E2BNK9</accession>
<reference evidence="2 3" key="1">
    <citation type="journal article" date="2021" name="bioRxiv">
        <title>Unique metabolic strategies in Hadean analogues reveal hints for primordial physiology.</title>
        <authorList>
            <person name="Nobu M.K."/>
            <person name="Nakai R."/>
            <person name="Tamazawa S."/>
            <person name="Mori H."/>
            <person name="Toyoda A."/>
            <person name="Ijiri A."/>
            <person name="Suzuki S."/>
            <person name="Kurokawa K."/>
            <person name="Kamagata Y."/>
            <person name="Tamaki H."/>
        </authorList>
    </citation>
    <scope>NUCLEOTIDE SEQUENCE [LARGE SCALE GENOMIC DNA]</scope>
    <source>
        <strain evidence="2">BS525</strain>
    </source>
</reference>